<keyword evidence="1" id="KW-0472">Membrane</keyword>
<protein>
    <submittedName>
        <fullName evidence="2">Uncharacterized protein</fullName>
    </submittedName>
</protein>
<dbReference type="EMBL" id="CAKMRJ010004936">
    <property type="protein sequence ID" value="CAH1439501.1"/>
    <property type="molecule type" value="Genomic_DNA"/>
</dbReference>
<reference evidence="2 3" key="1">
    <citation type="submission" date="2022-01" db="EMBL/GenBank/DDBJ databases">
        <authorList>
            <person name="Xiong W."/>
            <person name="Schranz E."/>
        </authorList>
    </citation>
    <scope>NUCLEOTIDE SEQUENCE [LARGE SCALE GENOMIC DNA]</scope>
</reference>
<proteinExistence type="predicted"/>
<feature type="transmembrane region" description="Helical" evidence="1">
    <location>
        <begin position="6"/>
        <end position="30"/>
    </location>
</feature>
<evidence type="ECO:0000256" key="1">
    <source>
        <dbReference type="SAM" id="Phobius"/>
    </source>
</evidence>
<keyword evidence="1" id="KW-0812">Transmembrane</keyword>
<sequence>MDTSIYTPHLLFSFIFFQEHFCIVPLLYLLPQEKSRSLVLPEPPPLLGFPEHTDTMFYFSWVCTSGLNPVFFRLMDESIKETLTDHICCLLTSY</sequence>
<keyword evidence="3" id="KW-1185">Reference proteome</keyword>
<dbReference type="AlphaFoldDB" id="A0AAU9NNX5"/>
<accession>A0AAU9NNX5</accession>
<dbReference type="Proteomes" id="UP001157418">
    <property type="component" value="Unassembled WGS sequence"/>
</dbReference>
<keyword evidence="1" id="KW-1133">Transmembrane helix</keyword>
<organism evidence="2 3">
    <name type="scientific">Lactuca virosa</name>
    <dbReference type="NCBI Taxonomy" id="75947"/>
    <lineage>
        <taxon>Eukaryota</taxon>
        <taxon>Viridiplantae</taxon>
        <taxon>Streptophyta</taxon>
        <taxon>Embryophyta</taxon>
        <taxon>Tracheophyta</taxon>
        <taxon>Spermatophyta</taxon>
        <taxon>Magnoliopsida</taxon>
        <taxon>eudicotyledons</taxon>
        <taxon>Gunneridae</taxon>
        <taxon>Pentapetalae</taxon>
        <taxon>asterids</taxon>
        <taxon>campanulids</taxon>
        <taxon>Asterales</taxon>
        <taxon>Asteraceae</taxon>
        <taxon>Cichorioideae</taxon>
        <taxon>Cichorieae</taxon>
        <taxon>Lactucinae</taxon>
        <taxon>Lactuca</taxon>
    </lineage>
</organism>
<name>A0AAU9NNX5_9ASTR</name>
<evidence type="ECO:0000313" key="3">
    <source>
        <dbReference type="Proteomes" id="UP001157418"/>
    </source>
</evidence>
<gene>
    <name evidence="2" type="ORF">LVIROSA_LOCUS25694</name>
</gene>
<evidence type="ECO:0000313" key="2">
    <source>
        <dbReference type="EMBL" id="CAH1439501.1"/>
    </source>
</evidence>
<comment type="caution">
    <text evidence="2">The sequence shown here is derived from an EMBL/GenBank/DDBJ whole genome shotgun (WGS) entry which is preliminary data.</text>
</comment>